<evidence type="ECO:0000259" key="11">
    <source>
        <dbReference type="PROSITE" id="PS50828"/>
    </source>
</evidence>
<dbReference type="InterPro" id="IPR018368">
    <property type="entry name" value="ClpA/B_CS1"/>
</dbReference>
<feature type="repeat" description="PPR" evidence="6">
    <location>
        <begin position="313"/>
        <end position="347"/>
    </location>
</feature>
<dbReference type="STRING" id="74557.A0A1V9ZPQ4"/>
<feature type="region of interest" description="Disordered" evidence="10">
    <location>
        <begin position="1269"/>
        <end position="1288"/>
    </location>
</feature>
<keyword evidence="4 8" id="KW-0067">ATP-binding</keyword>
<dbReference type="CDD" id="cd19499">
    <property type="entry name" value="RecA-like_ClpB_Hsp104-like"/>
    <property type="match status" value="1"/>
</dbReference>
<accession>A0A1V9ZPQ4</accession>
<dbReference type="GO" id="GO:0034605">
    <property type="term" value="P:cellular response to heat"/>
    <property type="evidence" value="ECO:0007669"/>
    <property type="project" value="TreeGrafter"/>
</dbReference>
<dbReference type="Pfam" id="PF10431">
    <property type="entry name" value="ClpB_D2-small"/>
    <property type="match status" value="1"/>
</dbReference>
<dbReference type="OrthoDB" id="47330at2759"/>
<dbReference type="InterPro" id="IPR050130">
    <property type="entry name" value="ClpA_ClpB"/>
</dbReference>
<dbReference type="InterPro" id="IPR027417">
    <property type="entry name" value="P-loop_NTPase"/>
</dbReference>
<keyword evidence="3 8" id="KW-0547">Nucleotide-binding</keyword>
<dbReference type="InterPro" id="IPR003959">
    <property type="entry name" value="ATPase_AAA_core"/>
</dbReference>
<organism evidence="13 14">
    <name type="scientific">Thraustotheca clavata</name>
    <dbReference type="NCBI Taxonomy" id="74557"/>
    <lineage>
        <taxon>Eukaryota</taxon>
        <taxon>Sar</taxon>
        <taxon>Stramenopiles</taxon>
        <taxon>Oomycota</taxon>
        <taxon>Saprolegniomycetes</taxon>
        <taxon>Saprolegniales</taxon>
        <taxon>Achlyaceae</taxon>
        <taxon>Thraustotheca</taxon>
    </lineage>
</organism>
<keyword evidence="13" id="KW-0346">Stress response</keyword>
<comment type="similarity">
    <text evidence="1 8">Belongs to the ClpA/ClpB family.</text>
</comment>
<comment type="caution">
    <text evidence="13">The sequence shown here is derived from an EMBL/GenBank/DDBJ whole genome shotgun (WGS) entry which is preliminary data.</text>
</comment>
<dbReference type="EMBL" id="JNBS01001768">
    <property type="protein sequence ID" value="OQS00005.1"/>
    <property type="molecule type" value="Genomic_DNA"/>
</dbReference>
<dbReference type="PROSITE" id="PS51375">
    <property type="entry name" value="PPR"/>
    <property type="match status" value="1"/>
</dbReference>
<dbReference type="Gene3D" id="1.25.40.10">
    <property type="entry name" value="Tetratricopeptide repeat domain"/>
    <property type="match status" value="2"/>
</dbReference>
<dbReference type="Gene3D" id="1.10.8.60">
    <property type="match status" value="1"/>
</dbReference>
<evidence type="ECO:0000256" key="9">
    <source>
        <dbReference type="SAM" id="Coils"/>
    </source>
</evidence>
<evidence type="ECO:0000256" key="3">
    <source>
        <dbReference type="ARBA" id="ARBA00022741"/>
    </source>
</evidence>
<dbReference type="Pfam" id="PF01535">
    <property type="entry name" value="PPR"/>
    <property type="match status" value="1"/>
</dbReference>
<evidence type="ECO:0000256" key="7">
    <source>
        <dbReference type="PROSITE-ProRule" id="PRU01251"/>
    </source>
</evidence>
<dbReference type="FunFam" id="3.40.50.300:FF:000010">
    <property type="entry name" value="Chaperone clpB 1, putative"/>
    <property type="match status" value="1"/>
</dbReference>
<dbReference type="Pfam" id="PF02861">
    <property type="entry name" value="Clp_N"/>
    <property type="match status" value="1"/>
</dbReference>
<dbReference type="GO" id="GO:0005524">
    <property type="term" value="F:ATP binding"/>
    <property type="evidence" value="ECO:0007669"/>
    <property type="project" value="UniProtKB-KW"/>
</dbReference>
<evidence type="ECO:0000259" key="12">
    <source>
        <dbReference type="PROSITE" id="PS51903"/>
    </source>
</evidence>
<protein>
    <submittedName>
        <fullName evidence="13">Heat shock protein</fullName>
    </submittedName>
</protein>
<evidence type="ECO:0000256" key="5">
    <source>
        <dbReference type="ARBA" id="ARBA00023186"/>
    </source>
</evidence>
<keyword evidence="9" id="KW-0175">Coiled coil</keyword>
<dbReference type="GO" id="GO:0005737">
    <property type="term" value="C:cytoplasm"/>
    <property type="evidence" value="ECO:0007669"/>
    <property type="project" value="TreeGrafter"/>
</dbReference>
<dbReference type="InterPro" id="IPR003593">
    <property type="entry name" value="AAA+_ATPase"/>
</dbReference>
<name>A0A1V9ZPQ4_9STRA</name>
<dbReference type="PROSITE" id="PS00871">
    <property type="entry name" value="CLPAB_2"/>
    <property type="match status" value="1"/>
</dbReference>
<evidence type="ECO:0000256" key="8">
    <source>
        <dbReference type="RuleBase" id="RU004432"/>
    </source>
</evidence>
<evidence type="ECO:0000256" key="4">
    <source>
        <dbReference type="ARBA" id="ARBA00022840"/>
    </source>
</evidence>
<feature type="domain" description="Smr" evidence="11">
    <location>
        <begin position="426"/>
        <end position="511"/>
    </location>
</feature>
<dbReference type="PRINTS" id="PR00300">
    <property type="entry name" value="CLPPROTEASEA"/>
</dbReference>
<evidence type="ECO:0000313" key="14">
    <source>
        <dbReference type="Proteomes" id="UP000243217"/>
    </source>
</evidence>
<reference evidence="13 14" key="1">
    <citation type="journal article" date="2014" name="Genome Biol. Evol.">
        <title>The secreted proteins of Achlya hypogyna and Thraustotheca clavata identify the ancestral oomycete secretome and reveal gene acquisitions by horizontal gene transfer.</title>
        <authorList>
            <person name="Misner I."/>
            <person name="Blouin N."/>
            <person name="Leonard G."/>
            <person name="Richards T.A."/>
            <person name="Lane C.E."/>
        </authorList>
    </citation>
    <scope>NUCLEOTIDE SEQUENCE [LARGE SCALE GENOMIC DNA]</scope>
    <source>
        <strain evidence="13 14">ATCC 34112</strain>
    </source>
</reference>
<evidence type="ECO:0000256" key="10">
    <source>
        <dbReference type="SAM" id="MobiDB-lite"/>
    </source>
</evidence>
<feature type="domain" description="Clp R" evidence="12">
    <location>
        <begin position="537"/>
        <end position="679"/>
    </location>
</feature>
<keyword evidence="14" id="KW-1185">Reference proteome</keyword>
<dbReference type="Pfam" id="PF01713">
    <property type="entry name" value="Smr"/>
    <property type="match status" value="1"/>
</dbReference>
<dbReference type="SUPFAM" id="SSF81923">
    <property type="entry name" value="Double Clp-N motif"/>
    <property type="match status" value="1"/>
</dbReference>
<evidence type="ECO:0000256" key="2">
    <source>
        <dbReference type="ARBA" id="ARBA00022737"/>
    </source>
</evidence>
<dbReference type="SMART" id="SM00382">
    <property type="entry name" value="AAA"/>
    <property type="match status" value="2"/>
</dbReference>
<dbReference type="PANTHER" id="PTHR11638">
    <property type="entry name" value="ATP-DEPENDENT CLP PROTEASE"/>
    <property type="match status" value="1"/>
</dbReference>
<sequence length="1419" mass="158915">MLPTIARRSSSLSIVRASWTKQTLVKYSSSHGEEPVKIIAEKLVHSSKSGDWKLALGTFQHFVATFPQNVELHHANLVLRACAAHGRHREAKKVLYTMQQFGLEASKEQDKVTNTSLESKALMSIALIENGKGEEALEQIYQHACDALASVTSEEEIEDIRGLLNGLVYKPIIHALKKPNNWKLTLTALHHMQEFGLPISLRGYRMLFLSLSQGRQNEKLVDVVQQLLRLRGDVLDVATYTVMIKTLSARGEHSAVQEVIDHINSTKGEDWMQTSANTTFYNTLIRGKMLSGEMDYCLARLKEMNTIESLKPDAFPYTTCILGYLNLNKPYPIFKLYKEMLDKNIQPSILTLALVLRAIKIVPRQRKLVPAIIESLQEIPLENANFVHTIIDALEELEEFQSSKALFYRAMGELILENWQKGLYSINLHTFSKGSAKAAVDFTLNTIADQPASIIKAELQDFTIITGKGLGSREYMKPVLKPEIAKMLQKHFRLISFTPAQNEGSLVVKKHHLQEWIDKPMTKFKQENCTEIMSLNPNEFTDKTNAYLKEAESYAEEHGNAQITPMHVTFVLFKDKEGLARRVAEKAQANSDGIVRDCVAQLKKIPTQSPPPDNITIDSALTKVLKAAVKLRKDKNDTHMAVDHLLLALFTCSPVTSLLKSHGLEEAKVKSITETIRGGRPVTSNNAESNYEALAKYGQNLVELAAQGKVDPVIGRDEEIRRAIRILCRRTKNNPVLIGEPGVGKTAIVEGLAHRIVNGDVPELIARCEIHSLDMGALIAGAKYRGEFEERLKAVLKEVQESEGKIILFVDEMHLILGAGATGGAMDAANLLKPLLARGELRCIGATTLEEYRKYVEKDKAFERRFQQVLVKEPSVTDTISILRGLKQRYESHHGVQITDGALVAAATLADRYITERFMPDKAIDCIDEACANVRVQLDSQPEVIDTLERKQLQLQIEATALAKEKDARSKDRLKLVKQELAAVQDELTPLVLKHQAEKAKVEEIRRLKDKLSQLQLKVAQAERRQDLSQVADLKYYAIPDVEKSIALLEAEKKAQDADPEFQQNKLVEEVVREEQIAQVVARWTGIPLDKLTTSASERLLHLASRLHERVVGQDQAVQAVCDAVMRSRAGLSRRDQPTGSFLFLGPTGVGKTELAKALALELFDSEKHMVRIDMSEFMEEHSVSKLLGAPPGYVGYDDQGGQLTEPVRRNPYNVLLLDEIEKAHPKVLNVLLQLLDEGRLTDSHGRTVDFTNVVVILTSNVGAEYLLPSPSSSPLPSPSKKPRLESTDFDRRKELVLETLRRTMRPELLNRLDDIVVFEPLGKLQLREIVKLQFRSAAERLRESHQVTMTLTIPALDAILDAAYDPQYGARPLKRYIEKHVVTQLSCLILAGKLRPKSHVTVTGKNGRVEFEIQAGMP</sequence>
<dbReference type="InterPro" id="IPR019489">
    <property type="entry name" value="Clp_ATPase_C"/>
</dbReference>
<dbReference type="InterPro" id="IPR036063">
    <property type="entry name" value="Smr_dom_sf"/>
</dbReference>
<dbReference type="PROSITE" id="PS51903">
    <property type="entry name" value="CLP_R"/>
    <property type="match status" value="1"/>
</dbReference>
<dbReference type="Gene3D" id="3.40.50.300">
    <property type="entry name" value="P-loop containing nucleotide triphosphate hydrolases"/>
    <property type="match status" value="3"/>
</dbReference>
<dbReference type="PANTHER" id="PTHR11638:SF18">
    <property type="entry name" value="HEAT SHOCK PROTEIN 104"/>
    <property type="match status" value="1"/>
</dbReference>
<dbReference type="PROSITE" id="PS50828">
    <property type="entry name" value="SMR"/>
    <property type="match status" value="1"/>
</dbReference>
<dbReference type="SMART" id="SM01086">
    <property type="entry name" value="ClpB_D2-small"/>
    <property type="match status" value="1"/>
</dbReference>
<keyword evidence="2 7" id="KW-0677">Repeat</keyword>
<dbReference type="PROSITE" id="PS00870">
    <property type="entry name" value="CLPAB_1"/>
    <property type="match status" value="1"/>
</dbReference>
<dbReference type="FunFam" id="3.40.50.300:FF:000120">
    <property type="entry name" value="ATP-dependent chaperone ClpB"/>
    <property type="match status" value="1"/>
</dbReference>
<feature type="coiled-coil region" evidence="9">
    <location>
        <begin position="998"/>
        <end position="1025"/>
    </location>
</feature>
<dbReference type="InterPro" id="IPR011990">
    <property type="entry name" value="TPR-like_helical_dom_sf"/>
</dbReference>
<evidence type="ECO:0000313" key="13">
    <source>
        <dbReference type="EMBL" id="OQS00005.1"/>
    </source>
</evidence>
<dbReference type="InterPro" id="IPR002885">
    <property type="entry name" value="PPR_rpt"/>
</dbReference>
<dbReference type="Gene3D" id="3.30.1370.110">
    <property type="match status" value="1"/>
</dbReference>
<dbReference type="SUPFAM" id="SSF52540">
    <property type="entry name" value="P-loop containing nucleoside triphosphate hydrolases"/>
    <property type="match status" value="2"/>
</dbReference>
<dbReference type="Gene3D" id="1.10.1780.10">
    <property type="entry name" value="Clp, N-terminal domain"/>
    <property type="match status" value="1"/>
</dbReference>
<dbReference type="FunFam" id="3.40.50.300:FF:000025">
    <property type="entry name" value="ATP-dependent Clp protease subunit"/>
    <property type="match status" value="1"/>
</dbReference>
<evidence type="ECO:0000256" key="6">
    <source>
        <dbReference type="PROSITE-ProRule" id="PRU00708"/>
    </source>
</evidence>
<dbReference type="Proteomes" id="UP000243217">
    <property type="component" value="Unassembled WGS sequence"/>
</dbReference>
<keyword evidence="5 8" id="KW-0143">Chaperone</keyword>
<dbReference type="InterPro" id="IPR036628">
    <property type="entry name" value="Clp_N_dom_sf"/>
</dbReference>
<dbReference type="InterPro" id="IPR004176">
    <property type="entry name" value="Clp_R_N"/>
</dbReference>
<dbReference type="GO" id="GO:0016887">
    <property type="term" value="F:ATP hydrolysis activity"/>
    <property type="evidence" value="ECO:0007669"/>
    <property type="project" value="InterPro"/>
</dbReference>
<dbReference type="InterPro" id="IPR001270">
    <property type="entry name" value="ClpA/B"/>
</dbReference>
<dbReference type="Pfam" id="PF07724">
    <property type="entry name" value="AAA_2"/>
    <property type="match status" value="1"/>
</dbReference>
<evidence type="ECO:0000256" key="1">
    <source>
        <dbReference type="ARBA" id="ARBA00008675"/>
    </source>
</evidence>
<dbReference type="Pfam" id="PF00004">
    <property type="entry name" value="AAA"/>
    <property type="match status" value="1"/>
</dbReference>
<dbReference type="Pfam" id="PF17871">
    <property type="entry name" value="AAA_lid_9"/>
    <property type="match status" value="1"/>
</dbReference>
<dbReference type="CDD" id="cd00009">
    <property type="entry name" value="AAA"/>
    <property type="match status" value="1"/>
</dbReference>
<dbReference type="InterPro" id="IPR028299">
    <property type="entry name" value="ClpA/B_CS2"/>
</dbReference>
<gene>
    <name evidence="13" type="ORF">THRCLA_06309</name>
</gene>
<dbReference type="InterPro" id="IPR041546">
    <property type="entry name" value="ClpA/ClpB_AAA_lid"/>
</dbReference>
<dbReference type="InterPro" id="IPR002625">
    <property type="entry name" value="Smr_dom"/>
</dbReference>
<proteinExistence type="inferred from homology"/>